<proteinExistence type="predicted"/>
<accession>A0A9W8BG52</accession>
<reference evidence="1" key="1">
    <citation type="submission" date="2022-07" db="EMBL/GenBank/DDBJ databases">
        <title>Phylogenomic reconstructions and comparative analyses of Kickxellomycotina fungi.</title>
        <authorList>
            <person name="Reynolds N.K."/>
            <person name="Stajich J.E."/>
            <person name="Barry K."/>
            <person name="Grigoriev I.V."/>
            <person name="Crous P."/>
            <person name="Smith M.E."/>
        </authorList>
    </citation>
    <scope>NUCLEOTIDE SEQUENCE</scope>
    <source>
        <strain evidence="1">IMI 214461</strain>
    </source>
</reference>
<comment type="caution">
    <text evidence="1">The sequence shown here is derived from an EMBL/GenBank/DDBJ whole genome shotgun (WGS) entry which is preliminary data.</text>
</comment>
<dbReference type="AlphaFoldDB" id="A0A9W8BG52"/>
<keyword evidence="2" id="KW-1185">Reference proteome</keyword>
<dbReference type="Proteomes" id="UP001150907">
    <property type="component" value="Unassembled WGS sequence"/>
</dbReference>
<organism evidence="1 2">
    <name type="scientific">Coemansia thaxteri</name>
    <dbReference type="NCBI Taxonomy" id="2663907"/>
    <lineage>
        <taxon>Eukaryota</taxon>
        <taxon>Fungi</taxon>
        <taxon>Fungi incertae sedis</taxon>
        <taxon>Zoopagomycota</taxon>
        <taxon>Kickxellomycotina</taxon>
        <taxon>Kickxellomycetes</taxon>
        <taxon>Kickxellales</taxon>
        <taxon>Kickxellaceae</taxon>
        <taxon>Coemansia</taxon>
    </lineage>
</organism>
<gene>
    <name evidence="1" type="ORF">H4R26_005133</name>
</gene>
<evidence type="ECO:0000313" key="2">
    <source>
        <dbReference type="Proteomes" id="UP001150907"/>
    </source>
</evidence>
<dbReference type="OrthoDB" id="2017974at2759"/>
<protein>
    <submittedName>
        <fullName evidence="1">Uncharacterized protein</fullName>
    </submittedName>
</protein>
<dbReference type="EMBL" id="JANBQF010000744">
    <property type="protein sequence ID" value="KAJ1999278.1"/>
    <property type="molecule type" value="Genomic_DNA"/>
</dbReference>
<sequence>MDIDMLDDSEVQVVEVKPPEFGYSTSYLSTSRNLPLAAPAQPAPVAKPLLPDGPSTPTLKRDAPVIIYLDDSPGSQKAIREPFGGPKTAIQVSSDVALYIHNTLSCGLTSLLIERLEKGLGGTYASDWCRGLEKAFQHPPWTSATTVLTIVLYYWDSIFSEVFPRSFGALIRSTIPWVMKIECLSACPQVTHELPPDLRVAPFAYSSETSALEPADRESRQEIERKVETGRLIQVAKRLLAQCALVESPAQERRREQLVDDWVTWHKANC</sequence>
<name>A0A9W8BG52_9FUNG</name>
<evidence type="ECO:0000313" key="1">
    <source>
        <dbReference type="EMBL" id="KAJ1999278.1"/>
    </source>
</evidence>